<evidence type="ECO:0000313" key="1">
    <source>
        <dbReference type="EMBL" id="KRG17200.1"/>
    </source>
</evidence>
<gene>
    <name evidence="1" type="ORF">CC99x_02549</name>
</gene>
<dbReference type="EMBL" id="LKHV01000025">
    <property type="protein sequence ID" value="KRG17200.1"/>
    <property type="molecule type" value="Genomic_DNA"/>
</dbReference>
<proteinExistence type="predicted"/>
<accession>A0A0Q9Y8R9</accession>
<dbReference type="STRING" id="437022.CC99x_02549"/>
<dbReference type="AlphaFoldDB" id="A0A0Q9Y8R9"/>
<sequence>MLPLRQLSLLLKDGAKGIEVYREHARSLGIVIDESLLRSSEKTLDQFDLLAQVVKSQLVGAFVSIAPAVVNFTQSIINVIPNIKQYLSSLLEFKEAFIFIAKALLGIKLISFSKSLVVASLVTAQLVTNFTLLGKALKGIGIGLAMGVVVESISLVKQYLDLKKSAQNYIES</sequence>
<name>A0A0Q9Y8R9_9GAMM</name>
<organism evidence="1">
    <name type="scientific">Candidatus Berkiella cookevillensis</name>
    <dbReference type="NCBI Taxonomy" id="437022"/>
    <lineage>
        <taxon>Bacteria</taxon>
        <taxon>Pseudomonadati</taxon>
        <taxon>Pseudomonadota</taxon>
        <taxon>Gammaproteobacteria</taxon>
        <taxon>Candidatus Berkiellales</taxon>
        <taxon>Candidatus Berkiellaceae</taxon>
        <taxon>Candidatus Berkiella</taxon>
    </lineage>
</organism>
<comment type="caution">
    <text evidence="1">The sequence shown here is derived from an EMBL/GenBank/DDBJ whole genome shotgun (WGS) entry which is preliminary data.</text>
</comment>
<reference evidence="1" key="1">
    <citation type="submission" date="2015-09" db="EMBL/GenBank/DDBJ databases">
        <title>Draft Genome Sequences of Two Novel Amoeba-resistant Intranuclear Bacteria, Candidatus Berkiella cookevillensis and Candidatus Berkiella aquae.</title>
        <authorList>
            <person name="Mehari Y.T."/>
            <person name="Arivett B.A."/>
            <person name="Farone A.L."/>
            <person name="Gunderson J.H."/>
            <person name="Farone M.B."/>
        </authorList>
    </citation>
    <scope>NUCLEOTIDE SEQUENCE [LARGE SCALE GENOMIC DNA]</scope>
    <source>
        <strain evidence="1">CC99</strain>
    </source>
</reference>
<protein>
    <submittedName>
        <fullName evidence="1">Uncharacterized protein</fullName>
    </submittedName>
</protein>